<proteinExistence type="predicted"/>
<feature type="region of interest" description="Disordered" evidence="1">
    <location>
        <begin position="1"/>
        <end position="45"/>
    </location>
</feature>
<evidence type="ECO:0000313" key="3">
    <source>
        <dbReference type="Proteomes" id="UP000319478"/>
    </source>
</evidence>
<accession>A0ABQ0SJ10</accession>
<evidence type="ECO:0000256" key="1">
    <source>
        <dbReference type="SAM" id="MobiDB-lite"/>
    </source>
</evidence>
<sequence length="67" mass="6740">MDTAGGGTAEGDTTGMGTTGVDATGGVVTENTTEKMRIPTCFPPSGDTAMACEARMITRRAPCLNGV</sequence>
<protein>
    <submittedName>
        <fullName evidence="2">Uncharacterized protein</fullName>
    </submittedName>
</protein>
<dbReference type="EMBL" id="BJNN01000183">
    <property type="protein sequence ID" value="GEC65198.1"/>
    <property type="molecule type" value="Genomic_DNA"/>
</dbReference>
<comment type="caution">
    <text evidence="2">The sequence shown here is derived from an EMBL/GenBank/DDBJ whole genome shotgun (WGS) entry which is preliminary data.</text>
</comment>
<organism evidence="2 3">
    <name type="scientific">Novacetimonas hansenii</name>
    <name type="common">Komagataeibacter hansenii</name>
    <dbReference type="NCBI Taxonomy" id="436"/>
    <lineage>
        <taxon>Bacteria</taxon>
        <taxon>Pseudomonadati</taxon>
        <taxon>Pseudomonadota</taxon>
        <taxon>Alphaproteobacteria</taxon>
        <taxon>Acetobacterales</taxon>
        <taxon>Acetobacteraceae</taxon>
        <taxon>Novacetimonas</taxon>
    </lineage>
</organism>
<evidence type="ECO:0000313" key="2">
    <source>
        <dbReference type="EMBL" id="GEC65198.1"/>
    </source>
</evidence>
<dbReference type="Proteomes" id="UP000319478">
    <property type="component" value="Unassembled WGS sequence"/>
</dbReference>
<keyword evidence="3" id="KW-1185">Reference proteome</keyword>
<reference evidence="2 3" key="1">
    <citation type="submission" date="2019-06" db="EMBL/GenBank/DDBJ databases">
        <title>Whole genome shotgun sequence of Komagataeibacter hansenii NBRC 14820.</title>
        <authorList>
            <person name="Hosoyama A."/>
            <person name="Uohara A."/>
            <person name="Ohji S."/>
            <person name="Ichikawa N."/>
        </authorList>
    </citation>
    <scope>NUCLEOTIDE SEQUENCE [LARGE SCALE GENOMIC DNA]</scope>
    <source>
        <strain evidence="2 3">NBRC 14820</strain>
    </source>
</reference>
<feature type="compositionally biased region" description="Low complexity" evidence="1">
    <location>
        <begin position="10"/>
        <end position="30"/>
    </location>
</feature>
<gene>
    <name evidence="2" type="ORF">GHA01_30470</name>
</gene>
<name>A0ABQ0SJ10_NOVHA</name>